<keyword evidence="3 6" id="KW-0812">Transmembrane</keyword>
<feature type="transmembrane region" description="Helical" evidence="6">
    <location>
        <begin position="104"/>
        <end position="129"/>
    </location>
</feature>
<dbReference type="PANTHER" id="PTHR19444:SF13">
    <property type="entry name" value="PROTEIN UNC-93 HOMOLOG A"/>
    <property type="match status" value="1"/>
</dbReference>
<dbReference type="InterPro" id="IPR010291">
    <property type="entry name" value="Ion_channel_UNC-93"/>
</dbReference>
<feature type="transmembrane region" description="Helical" evidence="6">
    <location>
        <begin position="136"/>
        <end position="157"/>
    </location>
</feature>
<dbReference type="Gene3D" id="1.20.1250.20">
    <property type="entry name" value="MFS general substrate transporter like domains"/>
    <property type="match status" value="2"/>
</dbReference>
<name>A0A8S4N191_OWEFU</name>
<proteinExistence type="inferred from homology"/>
<accession>A0A8S4N191</accession>
<dbReference type="EMBL" id="CAIIXF020000001">
    <property type="protein sequence ID" value="CAH1774877.1"/>
    <property type="molecule type" value="Genomic_DNA"/>
</dbReference>
<dbReference type="InterPro" id="IPR036259">
    <property type="entry name" value="MFS_trans_sf"/>
</dbReference>
<feature type="transmembrane region" description="Helical" evidence="6">
    <location>
        <begin position="454"/>
        <end position="474"/>
    </location>
</feature>
<comment type="similarity">
    <text evidence="2">Belongs to the unc-93 family.</text>
</comment>
<organism evidence="7 8">
    <name type="scientific">Owenia fusiformis</name>
    <name type="common">Polychaete worm</name>
    <dbReference type="NCBI Taxonomy" id="6347"/>
    <lineage>
        <taxon>Eukaryota</taxon>
        <taxon>Metazoa</taxon>
        <taxon>Spiralia</taxon>
        <taxon>Lophotrochozoa</taxon>
        <taxon>Annelida</taxon>
        <taxon>Polychaeta</taxon>
        <taxon>Sedentaria</taxon>
        <taxon>Canalipalpata</taxon>
        <taxon>Sabellida</taxon>
        <taxon>Oweniida</taxon>
        <taxon>Oweniidae</taxon>
        <taxon>Owenia</taxon>
    </lineage>
</organism>
<keyword evidence="8" id="KW-1185">Reference proteome</keyword>
<feature type="transmembrane region" description="Helical" evidence="6">
    <location>
        <begin position="276"/>
        <end position="297"/>
    </location>
</feature>
<evidence type="ECO:0000256" key="3">
    <source>
        <dbReference type="ARBA" id="ARBA00022692"/>
    </source>
</evidence>
<dbReference type="SUPFAM" id="SSF103473">
    <property type="entry name" value="MFS general substrate transporter"/>
    <property type="match status" value="2"/>
</dbReference>
<comment type="subcellular location">
    <subcellularLocation>
        <location evidence="1">Membrane</location>
        <topology evidence="1">Multi-pass membrane protein</topology>
    </subcellularLocation>
</comment>
<sequence>MQHTAHLSVSGSTFTNTKTFDKMKIYAVSENFREKTVSQQSIISPQRFGKIDEGELQEGPEEKGRWRILKNFFCFSFAFTLMLLPQNSLESLQSSLNSEGGLGVATIATCHATSIICSLIVSPTVLGYIGEKRTMMLAWCCVLLYYLANSYAAWFTLIPAGMLMGAGFSLAWAAFGTLLTSIATDYAHFMKRENIQPTIDLFFGAFLGIFNSGRIWGELISSNILMNANLAPIEDEDELAHINETGFVHKDVCGAEFCPNSNLNNTNIIRPSEQSIYILVGAFLGLTGLAFLLIILLDAPKLKADENAKMSDRLVQLFKQHRSLKLCLLTPMLIFTGVRNSLILGDFNQAYVSCELGIGYIGMSMLCLAICNTLTAPLFGLLSKWLPSYVLVTVAMVMNAISTLVMLMWEPSTDQYWLFFALPGFYGVAHSICQTQENVLIARLCPEDLKSSFIIRNMWQSFGFAFSFAINGFLCVWVKAYINLGLLIVVMICYFTLEILLHTVWCEDNNAQDNTVVDLNIHDNTVITNVAHENVGFTNSEAKTICDKEKITDIDFSRV</sequence>
<evidence type="ECO:0000256" key="6">
    <source>
        <dbReference type="SAM" id="Phobius"/>
    </source>
</evidence>
<keyword evidence="5 6" id="KW-0472">Membrane</keyword>
<evidence type="ECO:0000313" key="8">
    <source>
        <dbReference type="Proteomes" id="UP000749559"/>
    </source>
</evidence>
<feature type="transmembrane region" description="Helical" evidence="6">
    <location>
        <begin position="163"/>
        <end position="187"/>
    </location>
</feature>
<dbReference type="PANTHER" id="PTHR19444">
    <property type="entry name" value="UNC-93 RELATED"/>
    <property type="match status" value="1"/>
</dbReference>
<evidence type="ECO:0000313" key="7">
    <source>
        <dbReference type="EMBL" id="CAH1774877.1"/>
    </source>
</evidence>
<gene>
    <name evidence="7" type="ORF">OFUS_LOCUS2251</name>
</gene>
<feature type="transmembrane region" description="Helical" evidence="6">
    <location>
        <begin position="480"/>
        <end position="501"/>
    </location>
</feature>
<evidence type="ECO:0000256" key="2">
    <source>
        <dbReference type="ARBA" id="ARBA00009172"/>
    </source>
</evidence>
<dbReference type="GO" id="GO:0016020">
    <property type="term" value="C:membrane"/>
    <property type="evidence" value="ECO:0007669"/>
    <property type="project" value="UniProtKB-SubCell"/>
</dbReference>
<evidence type="ECO:0000256" key="4">
    <source>
        <dbReference type="ARBA" id="ARBA00022989"/>
    </source>
</evidence>
<dbReference type="Proteomes" id="UP000749559">
    <property type="component" value="Unassembled WGS sequence"/>
</dbReference>
<comment type="caution">
    <text evidence="7">The sequence shown here is derived from an EMBL/GenBank/DDBJ whole genome shotgun (WGS) entry which is preliminary data.</text>
</comment>
<evidence type="ECO:0000256" key="1">
    <source>
        <dbReference type="ARBA" id="ARBA00004141"/>
    </source>
</evidence>
<evidence type="ECO:0000256" key="5">
    <source>
        <dbReference type="ARBA" id="ARBA00023136"/>
    </source>
</evidence>
<feature type="transmembrane region" description="Helical" evidence="6">
    <location>
        <begin position="389"/>
        <end position="409"/>
    </location>
</feature>
<dbReference type="Pfam" id="PF05978">
    <property type="entry name" value="UNC-93"/>
    <property type="match status" value="1"/>
</dbReference>
<reference evidence="7" key="1">
    <citation type="submission" date="2022-03" db="EMBL/GenBank/DDBJ databases">
        <authorList>
            <person name="Martin C."/>
        </authorList>
    </citation>
    <scope>NUCLEOTIDE SEQUENCE</scope>
</reference>
<keyword evidence="4 6" id="KW-1133">Transmembrane helix</keyword>
<feature type="transmembrane region" description="Helical" evidence="6">
    <location>
        <begin position="68"/>
        <end position="84"/>
    </location>
</feature>
<dbReference type="InterPro" id="IPR051951">
    <property type="entry name" value="UNC-93_regulatory"/>
</dbReference>
<dbReference type="OrthoDB" id="78663at2759"/>
<evidence type="ECO:0008006" key="9">
    <source>
        <dbReference type="Google" id="ProtNLM"/>
    </source>
</evidence>
<feature type="transmembrane region" description="Helical" evidence="6">
    <location>
        <begin position="357"/>
        <end position="382"/>
    </location>
</feature>
<protein>
    <recommendedName>
        <fullName evidence="9">Protein unc-93 homolog A</fullName>
    </recommendedName>
</protein>
<dbReference type="AlphaFoldDB" id="A0A8S4N191"/>